<evidence type="ECO:0000313" key="3">
    <source>
        <dbReference type="Proteomes" id="UP000221165"/>
    </source>
</evidence>
<gene>
    <name evidence="2" type="ORF">CSUI_005586</name>
</gene>
<feature type="region of interest" description="Disordered" evidence="1">
    <location>
        <begin position="72"/>
        <end position="114"/>
    </location>
</feature>
<organism evidence="2 3">
    <name type="scientific">Cystoisospora suis</name>
    <dbReference type="NCBI Taxonomy" id="483139"/>
    <lineage>
        <taxon>Eukaryota</taxon>
        <taxon>Sar</taxon>
        <taxon>Alveolata</taxon>
        <taxon>Apicomplexa</taxon>
        <taxon>Conoidasida</taxon>
        <taxon>Coccidia</taxon>
        <taxon>Eucoccidiorida</taxon>
        <taxon>Eimeriorina</taxon>
        <taxon>Sarcocystidae</taxon>
        <taxon>Cystoisospora</taxon>
    </lineage>
</organism>
<comment type="caution">
    <text evidence="2">The sequence shown here is derived from an EMBL/GenBank/DDBJ whole genome shotgun (WGS) entry which is preliminary data.</text>
</comment>
<evidence type="ECO:0000256" key="1">
    <source>
        <dbReference type="SAM" id="MobiDB-lite"/>
    </source>
</evidence>
<accession>A0A2C6KWJ9</accession>
<dbReference type="RefSeq" id="XP_067922265.1">
    <property type="nucleotide sequence ID" value="XM_068065758.1"/>
</dbReference>
<feature type="region of interest" description="Disordered" evidence="1">
    <location>
        <begin position="1226"/>
        <end position="1255"/>
    </location>
</feature>
<feature type="region of interest" description="Disordered" evidence="1">
    <location>
        <begin position="2043"/>
        <end position="2098"/>
    </location>
</feature>
<name>A0A2C6KWJ9_9APIC</name>
<feature type="compositionally biased region" description="Basic and acidic residues" evidence="1">
    <location>
        <begin position="777"/>
        <end position="792"/>
    </location>
</feature>
<feature type="compositionally biased region" description="Basic and acidic residues" evidence="1">
    <location>
        <begin position="2069"/>
        <end position="2083"/>
    </location>
</feature>
<feature type="region of interest" description="Disordered" evidence="1">
    <location>
        <begin position="1069"/>
        <end position="1098"/>
    </location>
</feature>
<sequence>MNLCASLVSGRPYPTALRKHFADPRGRALSCFAVAERQGLIAVCTEDYGPESQTMLEGAYCRRPGVLSKDERSVAPGTFTDNCDPSSAARGGVTSSPIPGSPGMGDRTGRKGNPSRAFSRVVEFSIPFSHGALASAELGPFCSAGLHDSVCPSCGTSSQSVDLSQPAGVSFLRSDRNALLPVSQLKHANTSTADLHVTEPRQRSAVCRRRNPKSQRQKSFSRADVCGRCVILLDSHSLLPLRELSIGDLPDTSAEPPLCVCCCGHCAVGDCQLCSSTIDGNVGELSEEELSYGCERTVPAERGGASLTKDRKRGTHRARVVMQETSQLNGHLAGSDERRSAHEHQCLRMASDRSLAHDAAKTELLCVLEAGTCDHAVEGERKVFSRTGRRQLPLLHGNRSATDFFKCQSLFFACDDRLLCLVSAVTGVKILQLAELPDVVGAFPASHSSPGPSEAAVDSFSSFSFRRPSPPVDSSLLSSSVDGCSADFEKNKQQYGVDSVPREPVGPPSYTIYSIEDRFPRLLTHLQFLPNLLTPACPLEVFQLLNAGFVANDKQYESLLGRLWTQDQWRGPSCPRLTRSPGFPTVSVCGSRQTIRASRGETPRADVCPRSLISPVFVGPFVFVDCLVRFESNLPVRLLVDTTHGNKVIHAMSLLPENLVLSCCTRLFNPTCGGAESTFSRVLHEDRLCSKVAMVARCQSRPSIPFAPASVPLDPPGHTPSPTLEGRSPAKNFEAAALTKEFASAKPSKRIVSKHVRARSEVRSYVRFEGSFGAHTKDCQAADRQHTEEKCAFSEGEASPASPPGRLEASEELQRDGSEQGKRTEVRTESPSCTSTDAPGGCDLKATSPSCARTYPRRGGCGGGVGVAPEDLDAGNWRVRDAVTFPLVAFRAKEDFSFHFTSGFYVSCPTPVPWKCSSMNTPSALDAPSSVTRCTDIPAPALAVHPSPSRLSLPWWKASLPSVWGVQGGETEELRGVRKETDYSLARRLFPKKSLNQLETDFPVNPFYQLLLNSNSGKSHRDESSIPFSPVPVVSRLGLSEASVSDVLKPPYSHRPVCFQAKEGVKRSTSAVSIPKNETGAHSLQEGGSSQPGRRTAEGLSEEMDCIARRATGEGEDEWVVAVALPNALIVVVDLHHRVLARHKFGSSKSTPFDFLSVQREGRFLLAWKERQCCVLELLPDRPPSASPNTDVSSRRCDGPAVSFTLSSGVNAARLRNEERSLLRASVQEESFKDSESRRTAGKGYHTDGEEGGEVPCGVAAPGEQLFQGRRAKLENTRAVVDRSIKKDRDTCRVASSARTCTAFCLPSPLLSVVPGQSAPLPRITPAPSPLRLRLHLELPVGARFGHSGSKVERFVTAGFSLDPHLQWLVVVSRRGVNEHVLYLVDLKDQEQRGGHSAREIFLDTAMIPVPKQISWLPLTSSDILLLPRHGRFLGLLTDVSAPHHEEAFVAPYVHFRRFTSNCDHSGHAWDFDRGSTGGSSEGSREDEPSDSDVWSPDSAPLASSRQQSSQALNRRGERAGNELAPFAGGLTELMFQRSGSRPPSGRPRETVAGELRRLLTSRRMQLKSAGLDSRLHDYLEAKSFFQPFGMLQRLQRSPPSCWFFFKDSKRWSANEADRKRHSGAEGLLARHASGSDRLLQVTGTSFRSFRDRIVGDKSLSASSLDYIAQLYASHLRGLGPPHCPVSAPRCTAKDRGAAAHSAVQVAGISSFRQALLGENNDLCQPVYRLAGHFGPASWDIAPAFASLVRDPVKVPVMGATASTIQERHRIVNAGPDTKLLRRNSSLGTGGAVGAWHATAVTSRRGDCSAWTREDVSSAERGLMNNDQGKLETVSPVTACSSSIVRSPSRSTPHLRVTGSEALPFSPPSSMPAIPCPGALAGGGPAGTHKTVKGKFDQARVFSCRNPRVAARLIHALAPQGQGAAPFHFVDKIEKSKGVWAVDRNFTSRDEVVFSPQERGVAGVAATGFQVWYRPPANACSVVSWRLRDGIAGGSGRDHSVRGGYEQRLAAASGRSEKKCETDRELFLPDTCSPVVPIIPPLRHRRRELPSDTPCRGAPGPSHSTNDIPESKGRSHQSTKNDDGMQTQEDVVSEFLGDKEPALVSGKKYRNIWSIKFFPSTCT</sequence>
<feature type="region of interest" description="Disordered" evidence="1">
    <location>
        <begin position="1474"/>
        <end position="1522"/>
    </location>
</feature>
<evidence type="ECO:0000313" key="2">
    <source>
        <dbReference type="EMBL" id="PHJ20578.1"/>
    </source>
</evidence>
<feature type="compositionally biased region" description="Basic and acidic residues" evidence="1">
    <location>
        <begin position="808"/>
        <end position="828"/>
    </location>
</feature>
<proteinExistence type="predicted"/>
<dbReference type="VEuPathDB" id="ToxoDB:CSUI_005586"/>
<protein>
    <submittedName>
        <fullName evidence="2">Uncharacterized protein</fullName>
    </submittedName>
</protein>
<reference evidence="2 3" key="1">
    <citation type="journal article" date="2017" name="Int. J. Parasitol.">
        <title>The genome of the protozoan parasite Cystoisospora suis and a reverse vaccinology approach to identify vaccine candidates.</title>
        <authorList>
            <person name="Palmieri N."/>
            <person name="Shrestha A."/>
            <person name="Ruttkowski B."/>
            <person name="Beck T."/>
            <person name="Vogl C."/>
            <person name="Tomley F."/>
            <person name="Blake D.P."/>
            <person name="Joachim A."/>
        </authorList>
    </citation>
    <scope>NUCLEOTIDE SEQUENCE [LARGE SCALE GENOMIC DNA]</scope>
    <source>
        <strain evidence="2 3">Wien I</strain>
    </source>
</reference>
<feature type="compositionally biased region" description="Low complexity" evidence="1">
    <location>
        <begin position="1499"/>
        <end position="1514"/>
    </location>
</feature>
<dbReference type="Proteomes" id="UP000221165">
    <property type="component" value="Unassembled WGS sequence"/>
</dbReference>
<feature type="region of interest" description="Disordered" evidence="1">
    <location>
        <begin position="707"/>
        <end position="728"/>
    </location>
</feature>
<feature type="compositionally biased region" description="Polar residues" evidence="1">
    <location>
        <begin position="1080"/>
        <end position="1093"/>
    </location>
</feature>
<dbReference type="OrthoDB" id="331704at2759"/>
<dbReference type="GeneID" id="94428969"/>
<feature type="region of interest" description="Disordered" evidence="1">
    <location>
        <begin position="777"/>
        <end position="839"/>
    </location>
</feature>
<dbReference type="EMBL" id="MIGC01002691">
    <property type="protein sequence ID" value="PHJ20578.1"/>
    <property type="molecule type" value="Genomic_DNA"/>
</dbReference>
<feature type="compositionally biased region" description="Basic and acidic residues" evidence="1">
    <location>
        <begin position="1230"/>
        <end position="1249"/>
    </location>
</feature>
<keyword evidence="3" id="KW-1185">Reference proteome</keyword>